<dbReference type="PANTHER" id="PTHR12775:SF0">
    <property type="entry name" value="REPLICATION TERMINATION FACTOR 2"/>
    <property type="match status" value="1"/>
</dbReference>
<feature type="compositionally biased region" description="Basic and acidic residues" evidence="4">
    <location>
        <begin position="191"/>
        <end position="200"/>
    </location>
</feature>
<evidence type="ECO:0000313" key="7">
    <source>
        <dbReference type="Proteomes" id="UP001474421"/>
    </source>
</evidence>
<comment type="caution">
    <text evidence="6">The sequence shown here is derived from an EMBL/GenBank/DDBJ whole genome shotgun (WGS) entry which is preliminary data.</text>
</comment>
<evidence type="ECO:0000256" key="2">
    <source>
        <dbReference type="ARBA" id="ARBA00015157"/>
    </source>
</evidence>
<dbReference type="Pfam" id="PF04641">
    <property type="entry name" value="Rtf2"/>
    <property type="match status" value="1"/>
</dbReference>
<sequence length="450" mass="50630">MDGWITPPSSSSSTSLLPTQEGYQGPALAAKLLSEKTETSSNQHLFTLPRATWASAPEKRNDVYDIPTSQHSGSLLTQGLATPPFSRKDSRTVPFMEWCPEKVQQLYDIPSNPEKPRFCSWQDSAVEDVYVIPTSSTKPIANSTEKHYKTLPNLWKSEWIYDKPLETEHTQPTCKTKKNEEFKLKSSPPTTKERTLSKQDPDNRMILSNLSRLYFGAVQKAIGVFHKSLSDNHTPEIFIAKSKLIIMPFCAGKLGSSDRKILSAWQPGTYRKQIEGEMGCDGGTIPKRHELVKGPRKVEKVDKNAELVAQWYYCTLSQEKLNRPIVACELGRLYNKDGVIEFLLDKSSDKVLVEAASHIKSIKNVIELNLSDNPAWTGDKGNTKGDKYADIQSARFICPVVGLEMNGRHRFCFLRNCGCVFSERALKEIKTETCHKASPFSFFLLGNRVC</sequence>
<evidence type="ECO:0000256" key="4">
    <source>
        <dbReference type="SAM" id="MobiDB-lite"/>
    </source>
</evidence>
<organism evidence="6 7">
    <name type="scientific">Crotalus adamanteus</name>
    <name type="common">Eastern diamondback rattlesnake</name>
    <dbReference type="NCBI Taxonomy" id="8729"/>
    <lineage>
        <taxon>Eukaryota</taxon>
        <taxon>Metazoa</taxon>
        <taxon>Chordata</taxon>
        <taxon>Craniata</taxon>
        <taxon>Vertebrata</taxon>
        <taxon>Euteleostomi</taxon>
        <taxon>Lepidosauria</taxon>
        <taxon>Squamata</taxon>
        <taxon>Bifurcata</taxon>
        <taxon>Unidentata</taxon>
        <taxon>Episquamata</taxon>
        <taxon>Toxicofera</taxon>
        <taxon>Serpentes</taxon>
        <taxon>Colubroidea</taxon>
        <taxon>Viperidae</taxon>
        <taxon>Crotalinae</taxon>
        <taxon>Crotalus</taxon>
    </lineage>
</organism>
<gene>
    <name evidence="6" type="ORF">NXF25_009654</name>
</gene>
<dbReference type="InterPro" id="IPR021901">
    <property type="entry name" value="CAS_C"/>
</dbReference>
<dbReference type="Proteomes" id="UP001474421">
    <property type="component" value="Unassembled WGS sequence"/>
</dbReference>
<dbReference type="PANTHER" id="PTHR12775">
    <property type="entry name" value="PROTEIN C20ORF43 HOMOLOG"/>
    <property type="match status" value="1"/>
</dbReference>
<dbReference type="GO" id="GO:0005634">
    <property type="term" value="C:nucleus"/>
    <property type="evidence" value="ECO:0007669"/>
    <property type="project" value="TreeGrafter"/>
</dbReference>
<dbReference type="Pfam" id="PF12026">
    <property type="entry name" value="CAS_C"/>
    <property type="match status" value="1"/>
</dbReference>
<name>A0AAW1BS58_CROAD</name>
<feature type="region of interest" description="Disordered" evidence="4">
    <location>
        <begin position="1"/>
        <end position="21"/>
    </location>
</feature>
<feature type="compositionally biased region" description="Low complexity" evidence="4">
    <location>
        <begin position="1"/>
        <end position="19"/>
    </location>
</feature>
<dbReference type="GO" id="GO:0006274">
    <property type="term" value="P:DNA replication termination"/>
    <property type="evidence" value="ECO:0007669"/>
    <property type="project" value="TreeGrafter"/>
</dbReference>
<dbReference type="InterPro" id="IPR027799">
    <property type="entry name" value="Rtf2_RING-finger"/>
</dbReference>
<proteinExistence type="inferred from homology"/>
<dbReference type="InterPro" id="IPR006735">
    <property type="entry name" value="Rtf2"/>
</dbReference>
<evidence type="ECO:0000259" key="5">
    <source>
        <dbReference type="Pfam" id="PF12026"/>
    </source>
</evidence>
<evidence type="ECO:0000256" key="1">
    <source>
        <dbReference type="ARBA" id="ARBA00009885"/>
    </source>
</evidence>
<evidence type="ECO:0000313" key="6">
    <source>
        <dbReference type="EMBL" id="KAK9404827.1"/>
    </source>
</evidence>
<accession>A0AAW1BS58</accession>
<dbReference type="EMBL" id="JAOTOJ010000003">
    <property type="protein sequence ID" value="KAK9404827.1"/>
    <property type="molecule type" value="Genomic_DNA"/>
</dbReference>
<keyword evidence="7" id="KW-1185">Reference proteome</keyword>
<dbReference type="AlphaFoldDB" id="A0AAW1BS58"/>
<comment type="similarity">
    <text evidence="1">Belongs to the rtf2 family.</text>
</comment>
<evidence type="ECO:0000256" key="3">
    <source>
        <dbReference type="ARBA" id="ARBA00030367"/>
    </source>
</evidence>
<reference evidence="6 7" key="1">
    <citation type="journal article" date="2024" name="Proc. Natl. Acad. Sci. U.S.A.">
        <title>The genetic regulatory architecture and epigenomic basis for age-related changes in rattlesnake venom.</title>
        <authorList>
            <person name="Hogan M.P."/>
            <person name="Holding M.L."/>
            <person name="Nystrom G.S."/>
            <person name="Colston T.J."/>
            <person name="Bartlett D.A."/>
            <person name="Mason A.J."/>
            <person name="Ellsworth S.A."/>
            <person name="Rautsaw R.M."/>
            <person name="Lawrence K.C."/>
            <person name="Strickland J.L."/>
            <person name="He B."/>
            <person name="Fraser P."/>
            <person name="Margres M.J."/>
            <person name="Gilbert D.M."/>
            <person name="Gibbs H.L."/>
            <person name="Parkinson C.L."/>
            <person name="Rokyta D.R."/>
        </authorList>
    </citation>
    <scope>NUCLEOTIDE SEQUENCE [LARGE SCALE GENOMIC DNA]</scope>
    <source>
        <strain evidence="6">DRR0105</strain>
    </source>
</reference>
<feature type="domain" description="CAS family C-terminal" evidence="5">
    <location>
        <begin position="144"/>
        <end position="247"/>
    </location>
</feature>
<dbReference type="Gene3D" id="1.20.120.230">
    <property type="entry name" value="Alpha-catenin/vinculin-like"/>
    <property type="match status" value="1"/>
</dbReference>
<dbReference type="CDD" id="cd16653">
    <property type="entry name" value="RING-like_Rtf2"/>
    <property type="match status" value="1"/>
</dbReference>
<feature type="region of interest" description="Disordered" evidence="4">
    <location>
        <begin position="170"/>
        <end position="200"/>
    </location>
</feature>
<protein>
    <recommendedName>
        <fullName evidence="2">Replication termination factor 2</fullName>
    </recommendedName>
    <alternativeName>
        <fullName evidence="3">Replication termination factor 2 domain-containing protein 1</fullName>
    </alternativeName>
</protein>